<organism evidence="1 2">
    <name type="scientific">Armillaria luteobubalina</name>
    <dbReference type="NCBI Taxonomy" id="153913"/>
    <lineage>
        <taxon>Eukaryota</taxon>
        <taxon>Fungi</taxon>
        <taxon>Dikarya</taxon>
        <taxon>Basidiomycota</taxon>
        <taxon>Agaricomycotina</taxon>
        <taxon>Agaricomycetes</taxon>
        <taxon>Agaricomycetidae</taxon>
        <taxon>Agaricales</taxon>
        <taxon>Marasmiineae</taxon>
        <taxon>Physalacriaceae</taxon>
        <taxon>Armillaria</taxon>
    </lineage>
</organism>
<reference evidence="1" key="1">
    <citation type="submission" date="2023-06" db="EMBL/GenBank/DDBJ databases">
        <authorList>
            <consortium name="Lawrence Berkeley National Laboratory"/>
            <person name="Ahrendt S."/>
            <person name="Sahu N."/>
            <person name="Indic B."/>
            <person name="Wong-Bajracharya J."/>
            <person name="Merenyi Z."/>
            <person name="Ke H.-M."/>
            <person name="Monk M."/>
            <person name="Kocsube S."/>
            <person name="Drula E."/>
            <person name="Lipzen A."/>
            <person name="Balint B."/>
            <person name="Henrissat B."/>
            <person name="Andreopoulos B."/>
            <person name="Martin F.M."/>
            <person name="Harder C.B."/>
            <person name="Rigling D."/>
            <person name="Ford K.L."/>
            <person name="Foster G.D."/>
            <person name="Pangilinan J."/>
            <person name="Papanicolaou A."/>
            <person name="Barry K."/>
            <person name="LaButti K."/>
            <person name="Viragh M."/>
            <person name="Koriabine M."/>
            <person name="Yan M."/>
            <person name="Riley R."/>
            <person name="Champramary S."/>
            <person name="Plett K.L."/>
            <person name="Tsai I.J."/>
            <person name="Slot J."/>
            <person name="Sipos G."/>
            <person name="Plett J."/>
            <person name="Nagy L.G."/>
            <person name="Grigoriev I.V."/>
        </authorList>
    </citation>
    <scope>NUCLEOTIDE SEQUENCE</scope>
    <source>
        <strain evidence="1">HWK02</strain>
    </source>
</reference>
<evidence type="ECO:0000313" key="2">
    <source>
        <dbReference type="Proteomes" id="UP001175228"/>
    </source>
</evidence>
<proteinExistence type="predicted"/>
<dbReference type="AlphaFoldDB" id="A0AA39V131"/>
<dbReference type="Proteomes" id="UP001175228">
    <property type="component" value="Unassembled WGS sequence"/>
</dbReference>
<gene>
    <name evidence="1" type="ORF">EDD18DRAFT_44495</name>
</gene>
<protein>
    <submittedName>
        <fullName evidence="1">Uncharacterized protein</fullName>
    </submittedName>
</protein>
<dbReference type="EMBL" id="JAUEPU010000001">
    <property type="protein sequence ID" value="KAK0506759.1"/>
    <property type="molecule type" value="Genomic_DNA"/>
</dbReference>
<accession>A0AA39V131</accession>
<name>A0AA39V131_9AGAR</name>
<sequence length="167" mass="18010">MARHKLQTSHGCTGSAHEYMEFIACSWLCDIINASISIGRDGVVIGLTSLLGLTLRSNRCCLSQRRRYESGCTATNAVFTHFSTPVVIPSCTNTPFPQTAFAAKPFDEHPCQVGPPRNHALLVIVASKNCMRGIGNGRRTRTGSSVTVGAARSQMPLCMGGRVYSFS</sequence>
<comment type="caution">
    <text evidence="1">The sequence shown here is derived from an EMBL/GenBank/DDBJ whole genome shotgun (WGS) entry which is preliminary data.</text>
</comment>
<keyword evidence="2" id="KW-1185">Reference proteome</keyword>
<evidence type="ECO:0000313" key="1">
    <source>
        <dbReference type="EMBL" id="KAK0506759.1"/>
    </source>
</evidence>